<dbReference type="EMBL" id="CAAALY010064434">
    <property type="protein sequence ID" value="VEL23863.1"/>
    <property type="molecule type" value="Genomic_DNA"/>
</dbReference>
<dbReference type="AlphaFoldDB" id="A0A3S5BY07"/>
<evidence type="ECO:0008006" key="4">
    <source>
        <dbReference type="Google" id="ProtNLM"/>
    </source>
</evidence>
<comment type="caution">
    <text evidence="2">The sequence shown here is derived from an EMBL/GenBank/DDBJ whole genome shotgun (WGS) entry which is preliminary data.</text>
</comment>
<evidence type="ECO:0000256" key="1">
    <source>
        <dbReference type="SAM" id="MobiDB-lite"/>
    </source>
</evidence>
<gene>
    <name evidence="2" type="ORF">PXEA_LOCUS17303</name>
</gene>
<feature type="region of interest" description="Disordered" evidence="1">
    <location>
        <begin position="28"/>
        <end position="47"/>
    </location>
</feature>
<evidence type="ECO:0000313" key="2">
    <source>
        <dbReference type="EMBL" id="VEL23863.1"/>
    </source>
</evidence>
<organism evidence="2 3">
    <name type="scientific">Protopolystoma xenopodis</name>
    <dbReference type="NCBI Taxonomy" id="117903"/>
    <lineage>
        <taxon>Eukaryota</taxon>
        <taxon>Metazoa</taxon>
        <taxon>Spiralia</taxon>
        <taxon>Lophotrochozoa</taxon>
        <taxon>Platyhelminthes</taxon>
        <taxon>Monogenea</taxon>
        <taxon>Polyopisthocotylea</taxon>
        <taxon>Polystomatidea</taxon>
        <taxon>Polystomatidae</taxon>
        <taxon>Protopolystoma</taxon>
    </lineage>
</organism>
<dbReference type="Proteomes" id="UP000784294">
    <property type="component" value="Unassembled WGS sequence"/>
</dbReference>
<protein>
    <recommendedName>
        <fullName evidence="4">Golgin subfamily A conserved domain-containing protein</fullName>
    </recommendedName>
</protein>
<name>A0A3S5BY07_9PLAT</name>
<accession>A0A3S5BY07</accession>
<sequence length="144" mass="16072">MSQVRAGADRSANELHARMASLTGELTRAGEATRSMQQRADQLAEEVERLREELTASRASELHWVTRDQETGQAAMAAQNRLEKELKVALLELSELTAANQQLRAQLDEHVSACCLFFSSILLCLKVDTTSHRLHLVLQYDKGP</sequence>
<evidence type="ECO:0000313" key="3">
    <source>
        <dbReference type="Proteomes" id="UP000784294"/>
    </source>
</evidence>
<keyword evidence="3" id="KW-1185">Reference proteome</keyword>
<reference evidence="2" key="1">
    <citation type="submission" date="2018-11" db="EMBL/GenBank/DDBJ databases">
        <authorList>
            <consortium name="Pathogen Informatics"/>
        </authorList>
    </citation>
    <scope>NUCLEOTIDE SEQUENCE</scope>
</reference>
<proteinExistence type="predicted"/>